<dbReference type="EMBL" id="REGN01006216">
    <property type="protein sequence ID" value="RNA10407.1"/>
    <property type="molecule type" value="Genomic_DNA"/>
</dbReference>
<protein>
    <submittedName>
        <fullName evidence="1">Uncharacterized protein</fullName>
    </submittedName>
</protein>
<comment type="caution">
    <text evidence="1">The sequence shown here is derived from an EMBL/GenBank/DDBJ whole genome shotgun (WGS) entry which is preliminary data.</text>
</comment>
<evidence type="ECO:0000313" key="1">
    <source>
        <dbReference type="EMBL" id="RNA10407.1"/>
    </source>
</evidence>
<reference evidence="1 2" key="1">
    <citation type="journal article" date="2018" name="Sci. Rep.">
        <title>Genomic signatures of local adaptation to the degree of environmental predictability in rotifers.</title>
        <authorList>
            <person name="Franch-Gras L."/>
            <person name="Hahn C."/>
            <person name="Garcia-Roger E.M."/>
            <person name="Carmona M.J."/>
            <person name="Serra M."/>
            <person name="Gomez A."/>
        </authorList>
    </citation>
    <scope>NUCLEOTIDE SEQUENCE [LARGE SCALE GENOMIC DNA]</scope>
    <source>
        <strain evidence="1">HYR1</strain>
    </source>
</reference>
<accession>A0A3M7QG45</accession>
<dbReference type="AlphaFoldDB" id="A0A3M7QG45"/>
<sequence length="62" mass="7000">MKQRADALNGTPFLNYCQLLLAINSLFVHASNSIICYPVFVAIQATSKNLQEFQNLYHTILV</sequence>
<gene>
    <name evidence="1" type="ORF">BpHYR1_010815</name>
</gene>
<name>A0A3M7QG45_BRAPC</name>
<evidence type="ECO:0000313" key="2">
    <source>
        <dbReference type="Proteomes" id="UP000276133"/>
    </source>
</evidence>
<dbReference type="Proteomes" id="UP000276133">
    <property type="component" value="Unassembled WGS sequence"/>
</dbReference>
<organism evidence="1 2">
    <name type="scientific">Brachionus plicatilis</name>
    <name type="common">Marine rotifer</name>
    <name type="synonym">Brachionus muelleri</name>
    <dbReference type="NCBI Taxonomy" id="10195"/>
    <lineage>
        <taxon>Eukaryota</taxon>
        <taxon>Metazoa</taxon>
        <taxon>Spiralia</taxon>
        <taxon>Gnathifera</taxon>
        <taxon>Rotifera</taxon>
        <taxon>Eurotatoria</taxon>
        <taxon>Monogononta</taxon>
        <taxon>Pseudotrocha</taxon>
        <taxon>Ploima</taxon>
        <taxon>Brachionidae</taxon>
        <taxon>Brachionus</taxon>
    </lineage>
</organism>
<proteinExistence type="predicted"/>
<keyword evidence="2" id="KW-1185">Reference proteome</keyword>